<dbReference type="Gene3D" id="3.20.20.140">
    <property type="entry name" value="Metal-dependent hydrolases"/>
    <property type="match status" value="1"/>
</dbReference>
<dbReference type="Gene3D" id="2.160.20.110">
    <property type="match status" value="2"/>
</dbReference>
<dbReference type="InterPro" id="IPR004843">
    <property type="entry name" value="Calcineurin-like_PHP"/>
</dbReference>
<dbReference type="SUPFAM" id="SSF89550">
    <property type="entry name" value="PHP domain-like"/>
    <property type="match status" value="1"/>
</dbReference>
<dbReference type="InterPro" id="IPR029052">
    <property type="entry name" value="Metallo-depent_PP-like"/>
</dbReference>
<organism evidence="3 4">
    <name type="scientific">Jiangella mangrovi</name>
    <dbReference type="NCBI Taxonomy" id="1524084"/>
    <lineage>
        <taxon>Bacteria</taxon>
        <taxon>Bacillati</taxon>
        <taxon>Actinomycetota</taxon>
        <taxon>Actinomycetes</taxon>
        <taxon>Jiangellales</taxon>
        <taxon>Jiangellaceae</taxon>
        <taxon>Jiangella</taxon>
    </lineage>
</organism>
<dbReference type="Proteomes" id="UP000542813">
    <property type="component" value="Unassembled WGS sequence"/>
</dbReference>
<dbReference type="Pfam" id="PF00149">
    <property type="entry name" value="Metallophos"/>
    <property type="match status" value="1"/>
</dbReference>
<dbReference type="RefSeq" id="WP_184819336.1">
    <property type="nucleotide sequence ID" value="NZ_JACHMM010000001.1"/>
</dbReference>
<proteinExistence type="predicted"/>
<protein>
    <recommendedName>
        <fullName evidence="2">Calcineurin-like phosphoesterase domain-containing protein</fullName>
    </recommendedName>
</protein>
<reference evidence="3 4" key="1">
    <citation type="submission" date="2020-08" db="EMBL/GenBank/DDBJ databases">
        <title>Sequencing the genomes of 1000 actinobacteria strains.</title>
        <authorList>
            <person name="Klenk H.-P."/>
        </authorList>
    </citation>
    <scope>NUCLEOTIDE SEQUENCE [LARGE SCALE GENOMIC DNA]</scope>
    <source>
        <strain evidence="3 4">DSM 102122</strain>
    </source>
</reference>
<keyword evidence="1" id="KW-0732">Signal</keyword>
<dbReference type="Gene3D" id="3.60.21.10">
    <property type="match status" value="1"/>
</dbReference>
<feature type="chain" id="PRO_5031282134" description="Calcineurin-like phosphoesterase domain-containing protein" evidence="1">
    <location>
        <begin position="31"/>
        <end position="1542"/>
    </location>
</feature>
<comment type="caution">
    <text evidence="3">The sequence shown here is derived from an EMBL/GenBank/DDBJ whole genome shotgun (WGS) entry which is preliminary data.</text>
</comment>
<accession>A0A7W9GLJ4</accession>
<sequence length="1542" mass="160799">MPFSARSAGVRLVPALVLIVSALTTGPAAAAPAGEDRPEYLGRTWFTGEFHAHTEVSDGVETPQDAFEHVAGNSDADFFTLSEHDVLYDRRNSDDFTTDWRDAVSDEWRYLHEVSDAFNAAQDDLVTIPAEEITWYDTSGHMNLFNTDWFTTARSEGDSLSFGAATGDLKYDLPTFYARLKQAPEAIAQFNHPDPAGKGDFAAFAHLDREVDDRIDLIEVKNATNLAQFQIALDKGWHLAPVWNGDEHGANWVTGDESLTGVWATEKSRDGVYRAMRERSMYSTQDQNTVLEYGVNGQLMGSVLPADTGSVALDIGLTDPDGADAFTSVRVLTNGGAVAYEALAVSGRSVRVTHELPAADGDYFYVVATQADGDTVVSAPVWVGETTRGADYAPVISVDPAVPDAAAYGDTVALPSVSAVDDSGEQPAVTYEVWDDNGQVPVVDGRFTVRGYSDHVVVVKATDDAGNVGAELLRIQVDQDAADPAGVFQFFGTVATVGAEPGTAGLSVTTDATVGTVYAQVRPAGHRTWRSAPVLTSTGDTTYELNTVGKPGEVYQDTVTGQPLRSHEFALTGLRDTTRYEYRFGVAVDGAAPRAQDEAAWSDVRGSFVAGGKQNRPIYLLGSGLQRGGLDAIRTQVPGGDTVVQTGDMVASGVHREYWEDVFDDVYAGLDLQVAPVVGDAESDGDLEYNLTSADRNAITSSMYALPGGGPVGETNYSFNRGDVHIAVLNTTQELDAQLDWLVEDIHAADEPWNVVVGHESFFGAGTPGPGQNARRQQVAELFGRLGVDVYVGGHDEVWSRTEVHGVTFVTLGAAEARQGTALQVTRRGLELSTYTVDGRQVDHAVLARPSGSWSVSHAVLDGGELDGVGLISHPGAPRSVTVEAVRSDAAGAEVLDSRLVEVTLDERGAEQWVAFDPPLAAGANDTVTVRFWDSPRRESELRPALVLQEGVAGAGTDEDPYLLDSADDLGKIATDPAASYRLTADLDLTGVAGARIAEFGGDLDGAGHVVTGFVSAAGGLIGVNRGTVHDLGVVGADVATATARGGILADSNAGTVERVYTTGLVTAGSRAGGIVGDNAGVLRDAYSTARVQSYGTEAGGAVGVALAGSTTERVYAAGPVGASTRNTGGVAGYGYTGTVLRDTVALNPTVTAPDYAHRVLGRVLAGNTATLGNNWASEGVVAAKQTVLDPPAATNLMGATATVEQTRDPAFFRDTLGWDLDTVWAWSAEGRRPVLRAVAEDVPPGSSEPGVPSLPQDSDGAYLVASVAGLVQLTAFPDQRFRLAADLDLSDHPGLTLARTGFSGSLDGAGHRLRGFTSPSGGLFPLVAAGGRIHDLAVDGAAVETAAANVGILVNTSYGVVERVATSGMIAGGSTVGGVIGYTYGQFRDSYSTADVYATGGRQAGGVAGITGVGSLTERTYATGHVEVVGDANAGGVSGYAYTGTTLRNSMALNSEVVATGYAHRVVARVLAGNTATLSGNAAADTVVAATQSVPATGPDTLNGATVTAAAAASQGTYEAMGWDFATVWSFDAAKGRPVLR</sequence>
<evidence type="ECO:0000256" key="1">
    <source>
        <dbReference type="SAM" id="SignalP"/>
    </source>
</evidence>
<feature type="signal peptide" evidence="1">
    <location>
        <begin position="1"/>
        <end position="30"/>
    </location>
</feature>
<keyword evidence="4" id="KW-1185">Reference proteome</keyword>
<feature type="domain" description="Calcineurin-like phosphoesterase" evidence="2">
    <location>
        <begin position="638"/>
        <end position="796"/>
    </location>
</feature>
<evidence type="ECO:0000259" key="2">
    <source>
        <dbReference type="Pfam" id="PF00149"/>
    </source>
</evidence>
<evidence type="ECO:0000313" key="3">
    <source>
        <dbReference type="EMBL" id="MBB5786107.1"/>
    </source>
</evidence>
<dbReference type="GO" id="GO:0016787">
    <property type="term" value="F:hydrolase activity"/>
    <property type="evidence" value="ECO:0007669"/>
    <property type="project" value="InterPro"/>
</dbReference>
<dbReference type="EMBL" id="JACHMM010000001">
    <property type="protein sequence ID" value="MBB5786107.1"/>
    <property type="molecule type" value="Genomic_DNA"/>
</dbReference>
<name>A0A7W9GLJ4_9ACTN</name>
<evidence type="ECO:0000313" key="4">
    <source>
        <dbReference type="Proteomes" id="UP000542813"/>
    </source>
</evidence>
<dbReference type="InterPro" id="IPR016195">
    <property type="entry name" value="Pol/histidinol_Pase-like"/>
</dbReference>
<dbReference type="SUPFAM" id="SSF56300">
    <property type="entry name" value="Metallo-dependent phosphatases"/>
    <property type="match status" value="1"/>
</dbReference>
<gene>
    <name evidence="3" type="ORF">HD601_000682</name>
</gene>
<dbReference type="NCBIfam" id="NF038032">
    <property type="entry name" value="CehA_McbA_metalo"/>
    <property type="match status" value="1"/>
</dbReference>